<proteinExistence type="predicted"/>
<comment type="caution">
    <text evidence="2">The sequence shown here is derived from an EMBL/GenBank/DDBJ whole genome shotgun (WGS) entry which is preliminary data.</text>
</comment>
<evidence type="ECO:0000256" key="1">
    <source>
        <dbReference type="SAM" id="MobiDB-lite"/>
    </source>
</evidence>
<dbReference type="AlphaFoldDB" id="A0A9P4L4V6"/>
<accession>A0A9P4L4V6</accession>
<organism evidence="2 3">
    <name type="scientific">Cucurbitaria berberidis CBS 394.84</name>
    <dbReference type="NCBI Taxonomy" id="1168544"/>
    <lineage>
        <taxon>Eukaryota</taxon>
        <taxon>Fungi</taxon>
        <taxon>Dikarya</taxon>
        <taxon>Ascomycota</taxon>
        <taxon>Pezizomycotina</taxon>
        <taxon>Dothideomycetes</taxon>
        <taxon>Pleosporomycetidae</taxon>
        <taxon>Pleosporales</taxon>
        <taxon>Pleosporineae</taxon>
        <taxon>Cucurbitariaceae</taxon>
        <taxon>Cucurbitaria</taxon>
    </lineage>
</organism>
<dbReference type="RefSeq" id="XP_040784488.1">
    <property type="nucleotide sequence ID" value="XM_040927003.1"/>
</dbReference>
<dbReference type="GeneID" id="63844255"/>
<feature type="region of interest" description="Disordered" evidence="1">
    <location>
        <begin position="87"/>
        <end position="108"/>
    </location>
</feature>
<evidence type="ECO:0000313" key="3">
    <source>
        <dbReference type="Proteomes" id="UP000800039"/>
    </source>
</evidence>
<gene>
    <name evidence="2" type="ORF">K460DRAFT_175868</name>
</gene>
<dbReference type="EMBL" id="ML976618">
    <property type="protein sequence ID" value="KAF1841925.1"/>
    <property type="molecule type" value="Genomic_DNA"/>
</dbReference>
<reference evidence="2" key="1">
    <citation type="submission" date="2020-01" db="EMBL/GenBank/DDBJ databases">
        <authorList>
            <consortium name="DOE Joint Genome Institute"/>
            <person name="Haridas S."/>
            <person name="Albert R."/>
            <person name="Binder M."/>
            <person name="Bloem J."/>
            <person name="Labutti K."/>
            <person name="Salamov A."/>
            <person name="Andreopoulos B."/>
            <person name="Baker S.E."/>
            <person name="Barry K."/>
            <person name="Bills G."/>
            <person name="Bluhm B.H."/>
            <person name="Cannon C."/>
            <person name="Castanera R."/>
            <person name="Culley D.E."/>
            <person name="Daum C."/>
            <person name="Ezra D."/>
            <person name="Gonzalez J.B."/>
            <person name="Henrissat B."/>
            <person name="Kuo A."/>
            <person name="Liang C."/>
            <person name="Lipzen A."/>
            <person name="Lutzoni F."/>
            <person name="Magnuson J."/>
            <person name="Mondo S."/>
            <person name="Nolan M."/>
            <person name="Ohm R."/>
            <person name="Pangilinan J."/>
            <person name="Park H.-J."/>
            <person name="Ramirez L."/>
            <person name="Alfaro M."/>
            <person name="Sun H."/>
            <person name="Tritt A."/>
            <person name="Yoshinaga Y."/>
            <person name="Zwiers L.-H."/>
            <person name="Turgeon B.G."/>
            <person name="Goodwin S.B."/>
            <person name="Spatafora J.W."/>
            <person name="Crous P.W."/>
            <person name="Grigoriev I.V."/>
        </authorList>
    </citation>
    <scope>NUCLEOTIDE SEQUENCE</scope>
    <source>
        <strain evidence="2">CBS 394.84</strain>
    </source>
</reference>
<name>A0A9P4L4V6_9PLEO</name>
<protein>
    <submittedName>
        <fullName evidence="2">Uncharacterized protein</fullName>
    </submittedName>
</protein>
<evidence type="ECO:0000313" key="2">
    <source>
        <dbReference type="EMBL" id="KAF1841925.1"/>
    </source>
</evidence>
<sequence>MPPVKRLATTRFAFPANPVCLDPKQLASLSYLYHSMSALGAIQLPVPHPGGRKIVGSGRPRWPVPDFRDNIFAGENGTRIVSSSNLVVASRSPSRTTGPGHHPKKKKKLHPVQKFAFVRPSDLMLALLNQTSRRPPPSCMLAVAIDQLSSRLTASTAHELPACLSFFRSASSQTAAMQVVARL</sequence>
<keyword evidence="3" id="KW-1185">Reference proteome</keyword>
<dbReference type="Proteomes" id="UP000800039">
    <property type="component" value="Unassembled WGS sequence"/>
</dbReference>